<proteinExistence type="predicted"/>
<protein>
    <submittedName>
        <fullName evidence="1">Uncharacterized protein</fullName>
    </submittedName>
</protein>
<accession>A0A371JAE0</accession>
<sequence length="218" mass="25335">MINSNHSIKVSPIPWMKQKLEVLYDFNLHGNLYLIYSDLKKDLYNSNIDILYISNLLDYFNIVVDDQHLLYVYFPINISELTKNLILTFKNLSPENVYIILGGYSSDLDNLTKSNYLSSIYKDFPKLENIISESYLVHQSKTYEIFTSLSDTQRIFISSDSACTISGPTLNFHMKHSNPNHVNHISFVQLLDESQIGKSVDFYLRGLTNKNNNFNYNF</sequence>
<dbReference type="OrthoDB" id="1752023at2"/>
<comment type="caution">
    <text evidence="1">The sequence shown here is derived from an EMBL/GenBank/DDBJ whole genome shotgun (WGS) entry which is preliminary data.</text>
</comment>
<reference evidence="1 2" key="1">
    <citation type="journal article" date="2017" name="Genome Announc.">
        <title>Draft Genome Sequence of Romboutsia weinsteinii sp. nov. Strain CCRI-19649(T) Isolated from Surface Water.</title>
        <authorList>
            <person name="Maheux A.F."/>
            <person name="Boudreau D.K."/>
            <person name="Berube E."/>
            <person name="Boissinot M."/>
            <person name="Cantin P."/>
            <person name="Raymond F."/>
            <person name="Corbeil J."/>
            <person name="Omar R.F."/>
            <person name="Bergeron M.G."/>
        </authorList>
    </citation>
    <scope>NUCLEOTIDE SEQUENCE [LARGE SCALE GENOMIC DNA]</scope>
    <source>
        <strain evidence="1 2">CCRI-19649</strain>
    </source>
</reference>
<dbReference type="AlphaFoldDB" id="A0A371JAE0"/>
<name>A0A371JAE0_9FIRM</name>
<keyword evidence="2" id="KW-1185">Reference proteome</keyword>
<dbReference type="Proteomes" id="UP000215694">
    <property type="component" value="Unassembled WGS sequence"/>
</dbReference>
<evidence type="ECO:0000313" key="1">
    <source>
        <dbReference type="EMBL" id="RDY29739.1"/>
    </source>
</evidence>
<evidence type="ECO:0000313" key="2">
    <source>
        <dbReference type="Proteomes" id="UP000215694"/>
    </source>
</evidence>
<organism evidence="1 2">
    <name type="scientific">Romboutsia weinsteinii</name>
    <dbReference type="NCBI Taxonomy" id="2020949"/>
    <lineage>
        <taxon>Bacteria</taxon>
        <taxon>Bacillati</taxon>
        <taxon>Bacillota</taxon>
        <taxon>Clostridia</taxon>
        <taxon>Peptostreptococcales</taxon>
        <taxon>Peptostreptococcaceae</taxon>
        <taxon>Romboutsia</taxon>
    </lineage>
</organism>
<dbReference type="EMBL" id="NOJY02000001">
    <property type="protein sequence ID" value="RDY29739.1"/>
    <property type="molecule type" value="Genomic_DNA"/>
</dbReference>
<gene>
    <name evidence="1" type="ORF">CHL78_000790</name>
</gene>
<dbReference type="RefSeq" id="WP_094369298.1">
    <property type="nucleotide sequence ID" value="NZ_NOJY02000001.1"/>
</dbReference>